<evidence type="ECO:0000313" key="1">
    <source>
        <dbReference type="EMBL" id="KAK2570083.1"/>
    </source>
</evidence>
<comment type="caution">
    <text evidence="1">The sequence shown here is derived from an EMBL/GenBank/DDBJ whole genome shotgun (WGS) entry which is preliminary data.</text>
</comment>
<organism evidence="1 2">
    <name type="scientific">Acropora cervicornis</name>
    <name type="common">Staghorn coral</name>
    <dbReference type="NCBI Taxonomy" id="6130"/>
    <lineage>
        <taxon>Eukaryota</taxon>
        <taxon>Metazoa</taxon>
        <taxon>Cnidaria</taxon>
        <taxon>Anthozoa</taxon>
        <taxon>Hexacorallia</taxon>
        <taxon>Scleractinia</taxon>
        <taxon>Astrocoeniina</taxon>
        <taxon>Acroporidae</taxon>
        <taxon>Acropora</taxon>
    </lineage>
</organism>
<reference evidence="1" key="1">
    <citation type="journal article" date="2023" name="G3 (Bethesda)">
        <title>Whole genome assembly and annotation of the endangered Caribbean coral Acropora cervicornis.</title>
        <authorList>
            <person name="Selwyn J.D."/>
            <person name="Vollmer S.V."/>
        </authorList>
    </citation>
    <scope>NUCLEOTIDE SEQUENCE</scope>
    <source>
        <strain evidence="1">K2</strain>
    </source>
</reference>
<keyword evidence="2" id="KW-1185">Reference proteome</keyword>
<sequence length="171" mass="19835">MLGILVRRTSIPLRYLQFSFVRHLMIHTVLMQSRLCWAGHVLCMPDHWLPKKLPFRELQHGKRSLGGQKKRFKDTLKVSLKAFNISYNSWEQAAMKRRKWRAAVCSGAESHEANRIAAAEQHRKDRKSSAFKSPTAATILCPYCTRTFRARIGLISHLCSLRDRFSQPQDD</sequence>
<dbReference type="EMBL" id="JARQWQ010000008">
    <property type="protein sequence ID" value="KAK2570083.1"/>
    <property type="molecule type" value="Genomic_DNA"/>
</dbReference>
<dbReference type="Proteomes" id="UP001249851">
    <property type="component" value="Unassembled WGS sequence"/>
</dbReference>
<evidence type="ECO:0000313" key="2">
    <source>
        <dbReference type="Proteomes" id="UP001249851"/>
    </source>
</evidence>
<gene>
    <name evidence="1" type="ORF">P5673_004828</name>
</gene>
<evidence type="ECO:0008006" key="3">
    <source>
        <dbReference type="Google" id="ProtNLM"/>
    </source>
</evidence>
<proteinExistence type="predicted"/>
<accession>A0AAD9QZE1</accession>
<protein>
    <recommendedName>
        <fullName evidence="3">C2H2-type domain-containing protein</fullName>
    </recommendedName>
</protein>
<reference evidence="1" key="2">
    <citation type="journal article" date="2023" name="Science">
        <title>Genomic signatures of disease resistance in endangered staghorn corals.</title>
        <authorList>
            <person name="Vollmer S.V."/>
            <person name="Selwyn J.D."/>
            <person name="Despard B.A."/>
            <person name="Roesel C.L."/>
        </authorList>
    </citation>
    <scope>NUCLEOTIDE SEQUENCE</scope>
    <source>
        <strain evidence="1">K2</strain>
    </source>
</reference>
<dbReference type="AlphaFoldDB" id="A0AAD9QZE1"/>
<name>A0AAD9QZE1_ACRCE</name>